<dbReference type="RefSeq" id="WP_382208361.1">
    <property type="nucleotide sequence ID" value="NZ_JBHSZH010000001.1"/>
</dbReference>
<keyword evidence="5" id="KW-1185">Reference proteome</keyword>
<feature type="compositionally biased region" description="Low complexity" evidence="1">
    <location>
        <begin position="286"/>
        <end position="300"/>
    </location>
</feature>
<evidence type="ECO:0000256" key="1">
    <source>
        <dbReference type="SAM" id="MobiDB-lite"/>
    </source>
</evidence>
<dbReference type="Proteomes" id="UP001596407">
    <property type="component" value="Unassembled WGS sequence"/>
</dbReference>
<evidence type="ECO:0000313" key="3">
    <source>
        <dbReference type="EMBL" id="MFC7078762.1"/>
    </source>
</evidence>
<evidence type="ECO:0000313" key="5">
    <source>
        <dbReference type="Proteomes" id="UP001596407"/>
    </source>
</evidence>
<proteinExistence type="predicted"/>
<comment type="caution">
    <text evidence="3">The sequence shown here is derived from an EMBL/GenBank/DDBJ whole genome shotgun (WGS) entry which is preliminary data.</text>
</comment>
<feature type="region of interest" description="Disordered" evidence="1">
    <location>
        <begin position="242"/>
        <end position="300"/>
    </location>
</feature>
<organism evidence="3 5">
    <name type="scientific">Halorussus caseinilyticus</name>
    <dbReference type="NCBI Taxonomy" id="3034025"/>
    <lineage>
        <taxon>Archaea</taxon>
        <taxon>Methanobacteriati</taxon>
        <taxon>Methanobacteriota</taxon>
        <taxon>Stenosarchaea group</taxon>
        <taxon>Halobacteria</taxon>
        <taxon>Halobacteriales</taxon>
        <taxon>Haladaptataceae</taxon>
        <taxon>Halorussus</taxon>
    </lineage>
</organism>
<name>A0ABD5WDX6_9EURY</name>
<reference evidence="3" key="1">
    <citation type="journal article" date="2014" name="Int. J. Syst. Evol. Microbiol.">
        <title>Complete genome sequence of Corynebacterium casei LMG S-19264T (=DSM 44701T), isolated from a smear-ripened cheese.</title>
        <authorList>
            <consortium name="US DOE Joint Genome Institute (JGI-PGF)"/>
            <person name="Walter F."/>
            <person name="Albersmeier A."/>
            <person name="Kalinowski J."/>
            <person name="Ruckert C."/>
        </authorList>
    </citation>
    <scope>NUCLEOTIDE SEQUENCE [LARGE SCALE GENOMIC DNA]</scope>
    <source>
        <strain evidence="3">CCM 7472</strain>
    </source>
</reference>
<feature type="compositionally biased region" description="Low complexity" evidence="1">
    <location>
        <begin position="28"/>
        <end position="46"/>
    </location>
</feature>
<dbReference type="EMBL" id="JBHSZH010000001">
    <property type="protein sequence ID" value="MFC7079102.1"/>
    <property type="molecule type" value="Genomic_DNA"/>
</dbReference>
<evidence type="ECO:0000313" key="4">
    <source>
        <dbReference type="EMBL" id="MFC7079102.1"/>
    </source>
</evidence>
<dbReference type="GO" id="GO:0016787">
    <property type="term" value="F:hydrolase activity"/>
    <property type="evidence" value="ECO:0007669"/>
    <property type="project" value="UniProtKB-KW"/>
</dbReference>
<reference evidence="3" key="3">
    <citation type="submission" date="2024-09" db="EMBL/GenBank/DDBJ databases">
        <authorList>
            <person name="Sun Q."/>
        </authorList>
    </citation>
    <scope>NUCLEOTIDE SEQUENCE</scope>
    <source>
        <strain evidence="3">CCM 7472</strain>
    </source>
</reference>
<protein>
    <submittedName>
        <fullName evidence="3">Alpha/beta fold hydrolase</fullName>
    </submittedName>
</protein>
<feature type="region of interest" description="Disordered" evidence="1">
    <location>
        <begin position="1"/>
        <end position="46"/>
    </location>
</feature>
<evidence type="ECO:0000259" key="2">
    <source>
        <dbReference type="Pfam" id="PF00561"/>
    </source>
</evidence>
<feature type="compositionally biased region" description="Basic and acidic residues" evidence="1">
    <location>
        <begin position="1"/>
        <end position="20"/>
    </location>
</feature>
<sequence length="300" mass="31488">MNLTAHDVRADDGTRLRVWEDAPESGEDAGAAGDSPASDDAGAADSSAAPAEAVLFVHGAITHSRALFAPPVEGRESPSGDSRLDASYSWLRATADAGRTAYALDVRGYGDSEFPPAMADPPEANDPPVRAGDAADDVAAAFDFATARHGRVHLVGVSWGTMTTGRFLADRDSGANATDVASYVQCAPVYDPPYDFSELVSAFGLDADLGAYYVEDRETVAERKDADENLALFEGVWRAMVESGQERPPTARTPTSPRPARWPTCATAVPGVRPTTPPPSTRRRSSSGGPTTTPPAGRTP</sequence>
<dbReference type="AlphaFoldDB" id="A0ABD5WDX6"/>
<feature type="compositionally biased region" description="Low complexity" evidence="1">
    <location>
        <begin position="247"/>
        <end position="274"/>
    </location>
</feature>
<dbReference type="EMBL" id="JBHSZH010000001">
    <property type="protein sequence ID" value="MFC7078762.1"/>
    <property type="molecule type" value="Genomic_DNA"/>
</dbReference>
<dbReference type="Pfam" id="PF00561">
    <property type="entry name" value="Abhydrolase_1"/>
    <property type="match status" value="1"/>
</dbReference>
<reference evidence="5" key="2">
    <citation type="journal article" date="2019" name="Int. J. Syst. Evol. Microbiol.">
        <title>The Global Catalogue of Microorganisms (GCM) 10K type strain sequencing project: providing services to taxonomists for standard genome sequencing and annotation.</title>
        <authorList>
            <consortium name="The Broad Institute Genomics Platform"/>
            <consortium name="The Broad Institute Genome Sequencing Center for Infectious Disease"/>
            <person name="Wu L."/>
            <person name="Ma J."/>
        </authorList>
    </citation>
    <scope>NUCLEOTIDE SEQUENCE [LARGE SCALE GENOMIC DNA]</scope>
    <source>
        <strain evidence="5">DT72</strain>
    </source>
</reference>
<gene>
    <name evidence="3" type="ORF">ACFQJ6_00075</name>
    <name evidence="4" type="ORF">ACFQJ6_02065</name>
</gene>
<dbReference type="InterPro" id="IPR000073">
    <property type="entry name" value="AB_hydrolase_1"/>
</dbReference>
<dbReference type="InterPro" id="IPR029058">
    <property type="entry name" value="AB_hydrolase_fold"/>
</dbReference>
<feature type="domain" description="AB hydrolase-1" evidence="2">
    <location>
        <begin position="53"/>
        <end position="239"/>
    </location>
</feature>
<dbReference type="SUPFAM" id="SSF53474">
    <property type="entry name" value="alpha/beta-Hydrolases"/>
    <property type="match status" value="1"/>
</dbReference>
<accession>A0ABD5WDX6</accession>
<dbReference type="Gene3D" id="3.40.50.1820">
    <property type="entry name" value="alpha/beta hydrolase"/>
    <property type="match status" value="1"/>
</dbReference>
<keyword evidence="3" id="KW-0378">Hydrolase</keyword>